<feature type="compositionally biased region" description="Low complexity" evidence="1">
    <location>
        <begin position="18"/>
        <end position="41"/>
    </location>
</feature>
<proteinExistence type="predicted"/>
<name>A0A6J4VPY2_9BACT</name>
<dbReference type="EMBL" id="CADCWL010000253">
    <property type="protein sequence ID" value="CAA9585681.1"/>
    <property type="molecule type" value="Genomic_DNA"/>
</dbReference>
<evidence type="ECO:0000256" key="1">
    <source>
        <dbReference type="SAM" id="MobiDB-lite"/>
    </source>
</evidence>
<reference evidence="2" key="1">
    <citation type="submission" date="2020-02" db="EMBL/GenBank/DDBJ databases">
        <authorList>
            <person name="Meier V. D."/>
        </authorList>
    </citation>
    <scope>NUCLEOTIDE SEQUENCE</scope>
    <source>
        <strain evidence="2">AVDCRST_MAG19</strain>
    </source>
</reference>
<protein>
    <submittedName>
        <fullName evidence="2">Uncharacterized protein</fullName>
    </submittedName>
</protein>
<evidence type="ECO:0000313" key="2">
    <source>
        <dbReference type="EMBL" id="CAA9585681.1"/>
    </source>
</evidence>
<organism evidence="2">
    <name type="scientific">uncultured Thermomicrobiales bacterium</name>
    <dbReference type="NCBI Taxonomy" id="1645740"/>
    <lineage>
        <taxon>Bacteria</taxon>
        <taxon>Pseudomonadati</taxon>
        <taxon>Thermomicrobiota</taxon>
        <taxon>Thermomicrobia</taxon>
        <taxon>Thermomicrobiales</taxon>
        <taxon>environmental samples</taxon>
    </lineage>
</organism>
<dbReference type="AlphaFoldDB" id="A0A6J4VPY2"/>
<sequence length="236" mass="23272">MRVGAGAVPAEETDACERPAPFGSSSAPPGGPASGASPAADRGGGGGGPGHGDDRGDPSSRWGWSRELLKATVIGVRGAHPAEHHGRRGRAGGRRRRGPGPDGGTAARTDPPPTERGVGASEPDATPAPTVSPADYPPLADVEEPVARGGRMKGDKPAFGGQMAAIFDDGEGASLGDADPAHDDAQLQVAVPAADGSVEGVIVHGTAVDTQSFVANVGGEITQPLVAADLVEVAGG</sequence>
<feature type="region of interest" description="Disordered" evidence="1">
    <location>
        <begin position="1"/>
        <end position="141"/>
    </location>
</feature>
<accession>A0A6J4VPY2</accession>
<feature type="compositionally biased region" description="Basic residues" evidence="1">
    <location>
        <begin position="85"/>
        <end position="98"/>
    </location>
</feature>
<gene>
    <name evidence="2" type="ORF">AVDCRST_MAG19-4612</name>
</gene>